<dbReference type="PROSITE" id="PS51201">
    <property type="entry name" value="RCK_N"/>
    <property type="match status" value="1"/>
</dbReference>
<keyword evidence="3" id="KW-0813">Transport</keyword>
<dbReference type="GO" id="GO:0015297">
    <property type="term" value="F:antiporter activity"/>
    <property type="evidence" value="ECO:0007669"/>
    <property type="project" value="UniProtKB-KW"/>
</dbReference>
<evidence type="ECO:0000256" key="12">
    <source>
        <dbReference type="SAM" id="Phobius"/>
    </source>
</evidence>
<dbReference type="NCBIfam" id="TIGR00932">
    <property type="entry name" value="2a37"/>
    <property type="match status" value="1"/>
</dbReference>
<dbReference type="GO" id="GO:0005886">
    <property type="term" value="C:plasma membrane"/>
    <property type="evidence" value="ECO:0007669"/>
    <property type="project" value="TreeGrafter"/>
</dbReference>
<evidence type="ECO:0000256" key="3">
    <source>
        <dbReference type="ARBA" id="ARBA00022448"/>
    </source>
</evidence>
<comment type="similarity">
    <text evidence="2">Belongs to the monovalent cation:proton antiporter 2 (CPA2) transporter (TC 2.A.37) family.</text>
</comment>
<feature type="transmembrane region" description="Helical" evidence="12">
    <location>
        <begin position="147"/>
        <end position="171"/>
    </location>
</feature>
<dbReference type="OrthoDB" id="9781411at2"/>
<dbReference type="GO" id="GO:1902600">
    <property type="term" value="P:proton transmembrane transport"/>
    <property type="evidence" value="ECO:0007669"/>
    <property type="project" value="InterPro"/>
</dbReference>
<evidence type="ECO:0000256" key="10">
    <source>
        <dbReference type="ARBA" id="ARBA00023136"/>
    </source>
</evidence>
<dbReference type="RefSeq" id="WP_092869276.1">
    <property type="nucleotide sequence ID" value="NZ_FPCH01000004.1"/>
</dbReference>
<dbReference type="GO" id="GO:0012505">
    <property type="term" value="C:endomembrane system"/>
    <property type="evidence" value="ECO:0007669"/>
    <property type="project" value="UniProtKB-SubCell"/>
</dbReference>
<feature type="transmembrane region" description="Helical" evidence="12">
    <location>
        <begin position="296"/>
        <end position="315"/>
    </location>
</feature>
<dbReference type="STRING" id="51670.SAMN04488557_3743"/>
<evidence type="ECO:0000256" key="5">
    <source>
        <dbReference type="ARBA" id="ARBA00022538"/>
    </source>
</evidence>
<dbReference type="SUPFAM" id="SSF51735">
    <property type="entry name" value="NAD(P)-binding Rossmann-fold domains"/>
    <property type="match status" value="1"/>
</dbReference>
<evidence type="ECO:0000256" key="4">
    <source>
        <dbReference type="ARBA" id="ARBA00022449"/>
    </source>
</evidence>
<keyword evidence="8 12" id="KW-1133">Transmembrane helix</keyword>
<evidence type="ECO:0000256" key="7">
    <source>
        <dbReference type="ARBA" id="ARBA00022958"/>
    </source>
</evidence>
<evidence type="ECO:0000256" key="11">
    <source>
        <dbReference type="SAM" id="MobiDB-lite"/>
    </source>
</evidence>
<keyword evidence="4" id="KW-0050">Antiport</keyword>
<dbReference type="InterPro" id="IPR006153">
    <property type="entry name" value="Cation/H_exchanger_TM"/>
</dbReference>
<protein>
    <submittedName>
        <fullName evidence="14">Kef-type potassium/proton antiporter, CPA2 family</fullName>
    </submittedName>
</protein>
<keyword evidence="6 12" id="KW-0812">Transmembrane</keyword>
<dbReference type="InterPro" id="IPR004771">
    <property type="entry name" value="K/H_exchanger"/>
</dbReference>
<dbReference type="Proteomes" id="UP000199423">
    <property type="component" value="Unassembled WGS sequence"/>
</dbReference>
<keyword evidence="7" id="KW-0630">Potassium</keyword>
<organism evidence="14 15">
    <name type="scientific">Hyphomicrobium facile</name>
    <dbReference type="NCBI Taxonomy" id="51670"/>
    <lineage>
        <taxon>Bacteria</taxon>
        <taxon>Pseudomonadati</taxon>
        <taxon>Pseudomonadota</taxon>
        <taxon>Alphaproteobacteria</taxon>
        <taxon>Hyphomicrobiales</taxon>
        <taxon>Hyphomicrobiaceae</taxon>
        <taxon>Hyphomicrobium</taxon>
    </lineage>
</organism>
<evidence type="ECO:0000256" key="2">
    <source>
        <dbReference type="ARBA" id="ARBA00005551"/>
    </source>
</evidence>
<keyword evidence="15" id="KW-1185">Reference proteome</keyword>
<keyword evidence="10 12" id="KW-0472">Membrane</keyword>
<evidence type="ECO:0000313" key="14">
    <source>
        <dbReference type="EMBL" id="SFV38586.1"/>
    </source>
</evidence>
<feature type="transmembrane region" description="Helical" evidence="12">
    <location>
        <begin position="240"/>
        <end position="258"/>
    </location>
</feature>
<evidence type="ECO:0000256" key="1">
    <source>
        <dbReference type="ARBA" id="ARBA00004127"/>
    </source>
</evidence>
<dbReference type="Pfam" id="PF00999">
    <property type="entry name" value="Na_H_Exchanger"/>
    <property type="match status" value="1"/>
</dbReference>
<dbReference type="AlphaFoldDB" id="A0A1I7NV94"/>
<reference evidence="15" key="1">
    <citation type="submission" date="2016-10" db="EMBL/GenBank/DDBJ databases">
        <authorList>
            <person name="Varghese N."/>
            <person name="Submissions S."/>
        </authorList>
    </citation>
    <scope>NUCLEOTIDE SEQUENCE [LARGE SCALE GENOMIC DNA]</scope>
    <source>
        <strain evidence="15">DSM 1565</strain>
    </source>
</reference>
<evidence type="ECO:0000256" key="8">
    <source>
        <dbReference type="ARBA" id="ARBA00022989"/>
    </source>
</evidence>
<dbReference type="GO" id="GO:0008324">
    <property type="term" value="F:monoatomic cation transmembrane transporter activity"/>
    <property type="evidence" value="ECO:0007669"/>
    <property type="project" value="InterPro"/>
</dbReference>
<dbReference type="InterPro" id="IPR036291">
    <property type="entry name" value="NAD(P)-bd_dom_sf"/>
</dbReference>
<keyword evidence="5" id="KW-0633">Potassium transport</keyword>
<evidence type="ECO:0000256" key="6">
    <source>
        <dbReference type="ARBA" id="ARBA00022692"/>
    </source>
</evidence>
<dbReference type="FunFam" id="3.40.50.720:FF:000036">
    <property type="entry name" value="Glutathione-regulated potassium-efflux system protein KefB"/>
    <property type="match status" value="1"/>
</dbReference>
<accession>A0A1I7NV94</accession>
<dbReference type="Pfam" id="PF02254">
    <property type="entry name" value="TrkA_N"/>
    <property type="match status" value="1"/>
</dbReference>
<evidence type="ECO:0000259" key="13">
    <source>
        <dbReference type="PROSITE" id="PS51201"/>
    </source>
</evidence>
<dbReference type="PANTHER" id="PTHR46157:SF4">
    <property type="entry name" value="K(+) EFFLUX ANTIPORTER 3, CHLOROPLASTIC"/>
    <property type="match status" value="1"/>
</dbReference>
<proteinExistence type="inferred from homology"/>
<name>A0A1I7NV94_9HYPH</name>
<feature type="transmembrane region" description="Helical" evidence="12">
    <location>
        <begin position="360"/>
        <end position="378"/>
    </location>
</feature>
<evidence type="ECO:0000256" key="9">
    <source>
        <dbReference type="ARBA" id="ARBA00023065"/>
    </source>
</evidence>
<feature type="transmembrane region" description="Helical" evidence="12">
    <location>
        <begin position="270"/>
        <end position="290"/>
    </location>
</feature>
<dbReference type="Gene3D" id="1.20.1530.20">
    <property type="match status" value="1"/>
</dbReference>
<evidence type="ECO:0000313" key="15">
    <source>
        <dbReference type="Proteomes" id="UP000199423"/>
    </source>
</evidence>
<dbReference type="Gene3D" id="3.40.50.720">
    <property type="entry name" value="NAD(P)-binding Rossmann-like Domain"/>
    <property type="match status" value="1"/>
</dbReference>
<feature type="region of interest" description="Disordered" evidence="11">
    <location>
        <begin position="591"/>
        <end position="619"/>
    </location>
</feature>
<gene>
    <name evidence="14" type="ORF">SAMN04488557_3743</name>
</gene>
<dbReference type="GO" id="GO:0006813">
    <property type="term" value="P:potassium ion transport"/>
    <property type="evidence" value="ECO:0007669"/>
    <property type="project" value="UniProtKB-KW"/>
</dbReference>
<comment type="subcellular location">
    <subcellularLocation>
        <location evidence="1">Endomembrane system</location>
        <topology evidence="1">Multi-pass membrane protein</topology>
    </subcellularLocation>
</comment>
<keyword evidence="9" id="KW-0406">Ion transport</keyword>
<feature type="transmembrane region" description="Helical" evidence="12">
    <location>
        <begin position="86"/>
        <end position="110"/>
    </location>
</feature>
<dbReference type="InterPro" id="IPR003148">
    <property type="entry name" value="RCK_N"/>
</dbReference>
<feature type="domain" description="RCK N-terminal" evidence="13">
    <location>
        <begin position="400"/>
        <end position="519"/>
    </location>
</feature>
<dbReference type="EMBL" id="FPCH01000004">
    <property type="protein sequence ID" value="SFV38586.1"/>
    <property type="molecule type" value="Genomic_DNA"/>
</dbReference>
<dbReference type="InterPro" id="IPR038770">
    <property type="entry name" value="Na+/solute_symporter_sf"/>
</dbReference>
<dbReference type="PANTHER" id="PTHR46157">
    <property type="entry name" value="K(+) EFFLUX ANTIPORTER 3, CHLOROPLASTIC"/>
    <property type="match status" value="1"/>
</dbReference>
<feature type="transmembrane region" description="Helical" evidence="12">
    <location>
        <begin position="183"/>
        <end position="204"/>
    </location>
</feature>
<feature type="transmembrane region" description="Helical" evidence="12">
    <location>
        <begin position="116"/>
        <end position="135"/>
    </location>
</feature>
<feature type="transmembrane region" description="Helical" evidence="12">
    <location>
        <begin position="54"/>
        <end position="74"/>
    </location>
</feature>
<sequence length="619" mass="66926">MTLNELAILLAALALAAPLARFFGIAAVLGYLVAGVLLGPYGVGRLFSEHDAQQVLHFAEFGVVLLLFLIGLELRPKRLWAMRQAVFGIGTLQVAITSLALAFVGILFFGTQWQPSLFAGAALALSSTAFALQVLEENNELSTRHGRLGFSVLLFQDLAAIPLIALTPYFAVTAAKSAPVIDYFAFAKGLGTIVLVVVVGRYVLDAFLRLVALSRVKEAMTAAALLTVVGVTLIMEAVGLSASLGAFIAGALLAESSYRHELEADIGPFEGLLLGIFFTAIGMSLNLGLLLAEPGLIISLTLALIVVKATILFLLGRWQGLEAGPSRRLAFALSQGGEFAFVLLSVGQAAGVLGSKPSQILAVVITLSMAMTPVLLLLDRRLSAKAKAPTRPFDTLPDNDGHVVIAGFGRFGQITARVLRAKGIPFTALDISVEQVDFVRRFGNKAFFGDASRPEVLEAAQMDKARAFVLAIDDVEASMRAAEYVKKQYPHVPIYARARDRMHAYRLLDLGVAAMRRETFLASLDLTRSLMLGLGYSERVASRIVKTFRDHDERRLNEDYKLSSDVEKLLERARTSQAMLEKLFREDEAEEAKLAHAEKGPREGKTSRDAKAKADTIDP</sequence>